<dbReference type="InterPro" id="IPR002938">
    <property type="entry name" value="FAD-bd"/>
</dbReference>
<feature type="region of interest" description="Disordered" evidence="6">
    <location>
        <begin position="211"/>
        <end position="237"/>
    </location>
</feature>
<evidence type="ECO:0000256" key="3">
    <source>
        <dbReference type="ARBA" id="ARBA00022630"/>
    </source>
</evidence>
<dbReference type="Proteomes" id="UP000006039">
    <property type="component" value="Unassembled WGS sequence"/>
</dbReference>
<dbReference type="PRINTS" id="PR00420">
    <property type="entry name" value="RNGMNOXGNASE"/>
</dbReference>
<dbReference type="AlphaFoldDB" id="J3PBJ0"/>
<dbReference type="GeneID" id="20351320"/>
<reference evidence="8" key="2">
    <citation type="submission" date="2010-07" db="EMBL/GenBank/DDBJ databases">
        <authorList>
            <consortium name="The Broad Institute Genome Sequencing Platform"/>
            <consortium name="Broad Institute Genome Sequencing Center for Infectious Disease"/>
            <person name="Ma L.-J."/>
            <person name="Dead R."/>
            <person name="Young S."/>
            <person name="Zeng Q."/>
            <person name="Koehrsen M."/>
            <person name="Alvarado L."/>
            <person name="Berlin A."/>
            <person name="Chapman S.B."/>
            <person name="Chen Z."/>
            <person name="Freedman E."/>
            <person name="Gellesch M."/>
            <person name="Goldberg J."/>
            <person name="Griggs A."/>
            <person name="Gujja S."/>
            <person name="Heilman E.R."/>
            <person name="Heiman D."/>
            <person name="Hepburn T."/>
            <person name="Howarth C."/>
            <person name="Jen D."/>
            <person name="Larson L."/>
            <person name="Mehta T."/>
            <person name="Neiman D."/>
            <person name="Pearson M."/>
            <person name="Roberts A."/>
            <person name="Saif S."/>
            <person name="Shea T."/>
            <person name="Shenoy N."/>
            <person name="Sisk P."/>
            <person name="Stolte C."/>
            <person name="Sykes S."/>
            <person name="Walk T."/>
            <person name="White J."/>
            <person name="Yandava C."/>
            <person name="Haas B."/>
            <person name="Nusbaum C."/>
            <person name="Birren B."/>
        </authorList>
    </citation>
    <scope>NUCLEOTIDE SEQUENCE</scope>
    <source>
        <strain evidence="8">R3-111a-1</strain>
    </source>
</reference>
<evidence type="ECO:0000256" key="4">
    <source>
        <dbReference type="ARBA" id="ARBA00022827"/>
    </source>
</evidence>
<dbReference type="InterPro" id="IPR036188">
    <property type="entry name" value="FAD/NAD-bd_sf"/>
</dbReference>
<dbReference type="RefSeq" id="XP_009227004.1">
    <property type="nucleotide sequence ID" value="XM_009228740.1"/>
</dbReference>
<dbReference type="VEuPathDB" id="FungiDB:GGTG_10862"/>
<dbReference type="PANTHER" id="PTHR47356">
    <property type="entry name" value="FAD-DEPENDENT MONOOXYGENASE ASQG-RELATED"/>
    <property type="match status" value="1"/>
</dbReference>
<feature type="compositionally biased region" description="Polar residues" evidence="6">
    <location>
        <begin position="1"/>
        <end position="11"/>
    </location>
</feature>
<evidence type="ECO:0000256" key="2">
    <source>
        <dbReference type="ARBA" id="ARBA00007992"/>
    </source>
</evidence>
<feature type="domain" description="FAD-binding" evidence="7">
    <location>
        <begin position="371"/>
        <end position="423"/>
    </location>
</feature>
<feature type="region of interest" description="Disordered" evidence="6">
    <location>
        <begin position="1"/>
        <end position="35"/>
    </location>
</feature>
<dbReference type="eggNOG" id="KOG2614">
    <property type="taxonomic scope" value="Eukaryota"/>
</dbReference>
<reference evidence="8" key="3">
    <citation type="submission" date="2010-09" db="EMBL/GenBank/DDBJ databases">
        <title>Annotation of Gaeumannomyces graminis var. tritici R3-111a-1.</title>
        <authorList>
            <consortium name="The Broad Institute Genome Sequencing Platform"/>
            <person name="Ma L.-J."/>
            <person name="Dead R."/>
            <person name="Young S.K."/>
            <person name="Zeng Q."/>
            <person name="Gargeya S."/>
            <person name="Fitzgerald M."/>
            <person name="Haas B."/>
            <person name="Abouelleil A."/>
            <person name="Alvarado L."/>
            <person name="Arachchi H.M."/>
            <person name="Berlin A."/>
            <person name="Brown A."/>
            <person name="Chapman S.B."/>
            <person name="Chen Z."/>
            <person name="Dunbar C."/>
            <person name="Freedman E."/>
            <person name="Gearin G."/>
            <person name="Gellesch M."/>
            <person name="Goldberg J."/>
            <person name="Griggs A."/>
            <person name="Gujja S."/>
            <person name="Heiman D."/>
            <person name="Howarth C."/>
            <person name="Larson L."/>
            <person name="Lui A."/>
            <person name="MacDonald P.J.P."/>
            <person name="Mehta T."/>
            <person name="Montmayeur A."/>
            <person name="Murphy C."/>
            <person name="Neiman D."/>
            <person name="Pearson M."/>
            <person name="Priest M."/>
            <person name="Roberts A."/>
            <person name="Saif S."/>
            <person name="Shea T."/>
            <person name="Shenoy N."/>
            <person name="Sisk P."/>
            <person name="Stolte C."/>
            <person name="Sykes S."/>
            <person name="Yandava C."/>
            <person name="Wortman J."/>
            <person name="Nusbaum C."/>
            <person name="Birren B."/>
        </authorList>
    </citation>
    <scope>NUCLEOTIDE SEQUENCE</scope>
    <source>
        <strain evidence="8">R3-111a-1</strain>
    </source>
</reference>
<reference evidence="10" key="1">
    <citation type="submission" date="2010-07" db="EMBL/GenBank/DDBJ databases">
        <title>The genome sequence of Gaeumannomyces graminis var. tritici strain R3-111a-1.</title>
        <authorList>
            <consortium name="The Broad Institute Genome Sequencing Platform"/>
            <person name="Ma L.-J."/>
            <person name="Dead R."/>
            <person name="Young S."/>
            <person name="Zeng Q."/>
            <person name="Koehrsen M."/>
            <person name="Alvarado L."/>
            <person name="Berlin A."/>
            <person name="Chapman S.B."/>
            <person name="Chen Z."/>
            <person name="Freedman E."/>
            <person name="Gellesch M."/>
            <person name="Goldberg J."/>
            <person name="Griggs A."/>
            <person name="Gujja S."/>
            <person name="Heilman E.R."/>
            <person name="Heiman D."/>
            <person name="Hepburn T."/>
            <person name="Howarth C."/>
            <person name="Jen D."/>
            <person name="Larson L."/>
            <person name="Mehta T."/>
            <person name="Neiman D."/>
            <person name="Pearson M."/>
            <person name="Roberts A."/>
            <person name="Saif S."/>
            <person name="Shea T."/>
            <person name="Shenoy N."/>
            <person name="Sisk P."/>
            <person name="Stolte C."/>
            <person name="Sykes S."/>
            <person name="Walk T."/>
            <person name="White J."/>
            <person name="Yandava C."/>
            <person name="Haas B."/>
            <person name="Nusbaum C."/>
            <person name="Birren B."/>
        </authorList>
    </citation>
    <scope>NUCLEOTIDE SEQUENCE [LARGE SCALE GENOMIC DNA]</scope>
    <source>
        <strain evidence="10">R3-111a-1</strain>
    </source>
</reference>
<dbReference type="PANTHER" id="PTHR47356:SF2">
    <property type="entry name" value="FAD-BINDING DOMAIN-CONTAINING PROTEIN-RELATED"/>
    <property type="match status" value="1"/>
</dbReference>
<gene>
    <name evidence="9" type="primary">20351320</name>
    <name evidence="8" type="ORF">GGTG_10862</name>
</gene>
<comment type="cofactor">
    <cofactor evidence="1">
        <name>FAD</name>
        <dbReference type="ChEBI" id="CHEBI:57692"/>
    </cofactor>
</comment>
<evidence type="ECO:0000313" key="10">
    <source>
        <dbReference type="Proteomes" id="UP000006039"/>
    </source>
</evidence>
<feature type="compositionally biased region" description="Basic and acidic residues" evidence="6">
    <location>
        <begin position="218"/>
        <end position="237"/>
    </location>
</feature>
<reference evidence="9" key="4">
    <citation type="journal article" date="2015" name="G3 (Bethesda)">
        <title>Genome sequences of three phytopathogenic species of the Magnaporthaceae family of fungi.</title>
        <authorList>
            <person name="Okagaki L.H."/>
            <person name="Nunes C.C."/>
            <person name="Sailsbery J."/>
            <person name="Clay B."/>
            <person name="Brown D."/>
            <person name="John T."/>
            <person name="Oh Y."/>
            <person name="Young N."/>
            <person name="Fitzgerald M."/>
            <person name="Haas B.J."/>
            <person name="Zeng Q."/>
            <person name="Young S."/>
            <person name="Adiconis X."/>
            <person name="Fan L."/>
            <person name="Levin J.Z."/>
            <person name="Mitchell T.K."/>
            <person name="Okubara P.A."/>
            <person name="Farman M.L."/>
            <person name="Kohn L.M."/>
            <person name="Birren B."/>
            <person name="Ma L.-J."/>
            <person name="Dean R.A."/>
        </authorList>
    </citation>
    <scope>NUCLEOTIDE SEQUENCE</scope>
    <source>
        <strain evidence="9">R3-111a-1</strain>
    </source>
</reference>
<dbReference type="GO" id="GO:0004497">
    <property type="term" value="F:monooxygenase activity"/>
    <property type="evidence" value="ECO:0007669"/>
    <property type="project" value="InterPro"/>
</dbReference>
<feature type="region of interest" description="Disordered" evidence="6">
    <location>
        <begin position="299"/>
        <end position="333"/>
    </location>
</feature>
<dbReference type="STRING" id="644352.J3PBJ0"/>
<keyword evidence="10" id="KW-1185">Reference proteome</keyword>
<name>J3PBJ0_GAET3</name>
<evidence type="ECO:0000313" key="8">
    <source>
        <dbReference type="EMBL" id="EJT71607.1"/>
    </source>
</evidence>
<reference evidence="9" key="5">
    <citation type="submission" date="2018-04" db="UniProtKB">
        <authorList>
            <consortium name="EnsemblFungi"/>
        </authorList>
    </citation>
    <scope>IDENTIFICATION</scope>
    <source>
        <strain evidence="9">R3-111a-1</strain>
    </source>
</reference>
<dbReference type="Pfam" id="PF01494">
    <property type="entry name" value="FAD_binding_3"/>
    <property type="match status" value="2"/>
</dbReference>
<protein>
    <recommendedName>
        <fullName evidence="7">FAD-binding domain-containing protein</fullName>
    </recommendedName>
</protein>
<dbReference type="HOGENOM" id="CLU_009665_12_2_1"/>
<dbReference type="EMBL" id="GL385400">
    <property type="protein sequence ID" value="EJT71607.1"/>
    <property type="molecule type" value="Genomic_DNA"/>
</dbReference>
<keyword evidence="3" id="KW-0285">Flavoprotein</keyword>
<evidence type="ECO:0000259" key="7">
    <source>
        <dbReference type="Pfam" id="PF01494"/>
    </source>
</evidence>
<accession>J3PBJ0</accession>
<dbReference type="GO" id="GO:0071949">
    <property type="term" value="F:FAD binding"/>
    <property type="evidence" value="ECO:0007669"/>
    <property type="project" value="InterPro"/>
</dbReference>
<proteinExistence type="inferred from homology"/>
<feature type="domain" description="FAD-binding" evidence="7">
    <location>
        <begin position="43"/>
        <end position="219"/>
    </location>
</feature>
<evidence type="ECO:0000256" key="6">
    <source>
        <dbReference type="SAM" id="MobiDB-lite"/>
    </source>
</evidence>
<dbReference type="InterPro" id="IPR050562">
    <property type="entry name" value="FAD_mOase_fung"/>
</dbReference>
<comment type="similarity">
    <text evidence="2">Belongs to the paxM FAD-dependent monooxygenase family.</text>
</comment>
<keyword evidence="5" id="KW-0560">Oxidoreductase</keyword>
<keyword evidence="4" id="KW-0274">FAD</keyword>
<evidence type="ECO:0000256" key="5">
    <source>
        <dbReference type="ARBA" id="ARBA00023002"/>
    </source>
</evidence>
<dbReference type="Gene3D" id="3.50.50.60">
    <property type="entry name" value="FAD/NAD(P)-binding domain"/>
    <property type="match status" value="2"/>
</dbReference>
<dbReference type="EnsemblFungi" id="EJT71607">
    <property type="protein sequence ID" value="EJT71607"/>
    <property type="gene ID" value="GGTG_10862"/>
</dbReference>
<dbReference type="OrthoDB" id="2431938at2759"/>
<organism evidence="8">
    <name type="scientific">Gaeumannomyces tritici (strain R3-111a-1)</name>
    <name type="common">Wheat and barley take-all root rot fungus</name>
    <name type="synonym">Gaeumannomyces graminis var. tritici</name>
    <dbReference type="NCBI Taxonomy" id="644352"/>
    <lineage>
        <taxon>Eukaryota</taxon>
        <taxon>Fungi</taxon>
        <taxon>Dikarya</taxon>
        <taxon>Ascomycota</taxon>
        <taxon>Pezizomycotina</taxon>
        <taxon>Sordariomycetes</taxon>
        <taxon>Sordariomycetidae</taxon>
        <taxon>Magnaporthales</taxon>
        <taxon>Magnaporthaceae</taxon>
        <taxon>Gaeumannomyces</taxon>
    </lineage>
</organism>
<evidence type="ECO:0000313" key="9">
    <source>
        <dbReference type="EnsemblFungi" id="EJT71607"/>
    </source>
</evidence>
<sequence>MGRCSTMTSDQEGPLATAAAPPPLPPPPPLSHDEAEEAGGRFRVVIVGGGPAGLLMAHMLERAGVDWVVLERRPSGGVLEGAALALWPSSSRVLDQLGLLADVEAMHMPLRDKYNIRRDGSLVAKSNMMERIGHNHGYAFTFVDRQKLVDLLRRRLPGQERVLGNKAVVAIESTATGVNVSCADGSSVRGAIVVGCDGVRSVVRRLMADPATFPGQQPDKRWKGRDRAAGKGGRDDGVMKADYMGLVGHCPRPKDVPPETVWEERETGLSVTIMAGPDDLYFFVYKNRRDWLAQKQAAEAADGKKRGAAVEAGGDSNDDSDDSSNSTSSGNKGWGVYTIEDAETLAAEVADRPVVAGGAVTFGDVWAARTRASMLDFEEGMAPHWHRGRLVLASDAAVKMMPNAAFGLNTGIQGMVELTNRLRGLLLQHQGGVAAAAAADPDETRLAVEVFAPYEKARRATAEFVSNFSWGYTRTVTWANLMWRLVDALGPYLGGDAGMLDRLVAPVIRESIVLDFAGESDHRVGKIPWQVGRVVGPTATGA</sequence>
<dbReference type="SUPFAM" id="SSF51905">
    <property type="entry name" value="FAD/NAD(P)-binding domain"/>
    <property type="match status" value="1"/>
</dbReference>
<feature type="compositionally biased region" description="Pro residues" evidence="6">
    <location>
        <begin position="20"/>
        <end position="30"/>
    </location>
</feature>
<evidence type="ECO:0000256" key="1">
    <source>
        <dbReference type="ARBA" id="ARBA00001974"/>
    </source>
</evidence>